<evidence type="ECO:0000313" key="2">
    <source>
        <dbReference type="Proteomes" id="UP001432401"/>
    </source>
</evidence>
<protein>
    <submittedName>
        <fullName evidence="1">Uncharacterized protein</fullName>
    </submittedName>
</protein>
<accession>A0ABV2A1X5</accession>
<proteinExistence type="predicted"/>
<organism evidence="1 2">
    <name type="scientific">Nocardiopsis tropica</name>
    <dbReference type="NCBI Taxonomy" id="109330"/>
    <lineage>
        <taxon>Bacteria</taxon>
        <taxon>Bacillati</taxon>
        <taxon>Actinomycetota</taxon>
        <taxon>Actinomycetes</taxon>
        <taxon>Streptosporangiales</taxon>
        <taxon>Nocardiopsidaceae</taxon>
        <taxon>Nocardiopsis</taxon>
    </lineage>
</organism>
<gene>
    <name evidence="1" type="ORF">ABUK86_26495</name>
</gene>
<dbReference type="Proteomes" id="UP001432401">
    <property type="component" value="Unassembled WGS sequence"/>
</dbReference>
<dbReference type="EMBL" id="JBEQNB010000017">
    <property type="protein sequence ID" value="MES0837356.1"/>
    <property type="molecule type" value="Genomic_DNA"/>
</dbReference>
<reference evidence="1 2" key="1">
    <citation type="submission" date="2024-06" db="EMBL/GenBank/DDBJ databases">
        <authorList>
            <person name="Bataeva Y.V."/>
            <person name="Grigorian L.N."/>
            <person name="Solomentsev V.I."/>
        </authorList>
    </citation>
    <scope>NUCLEOTIDE SEQUENCE [LARGE SCALE GENOMIC DNA]</scope>
    <source>
        <strain evidence="2">SCPM-O-B-12605 (RCAM04882)</strain>
    </source>
</reference>
<comment type="caution">
    <text evidence="1">The sequence shown here is derived from an EMBL/GenBank/DDBJ whole genome shotgun (WGS) entry which is preliminary data.</text>
</comment>
<dbReference type="RefSeq" id="WP_267944745.1">
    <property type="nucleotide sequence ID" value="NZ_JBEQNA010000016.1"/>
</dbReference>
<evidence type="ECO:0000313" key="1">
    <source>
        <dbReference type="EMBL" id="MES0837356.1"/>
    </source>
</evidence>
<name>A0ABV2A1X5_9ACTN</name>
<keyword evidence="2" id="KW-1185">Reference proteome</keyword>
<sequence length="186" mass="21303">MSQEDMIKIIEKLEKKKGKKEAVLEVGSVLDSLPSVYVELKSSPVSVDISEGFRASFSRLLVNEDNLGGLRAYVGKCSNYAERGRLDGFEVACWMRSVLQILDDEFMDWDSVGPTSVEVTFHEDLEDIDEIIKDVSDEAPPVRSSDIPDWVPEGYWWWSSPVRQDMSEEEKRTRLEYDHLDGVYDE</sequence>